<feature type="domain" description="F-box" evidence="1">
    <location>
        <begin position="100"/>
        <end position="166"/>
    </location>
</feature>
<dbReference type="Proteomes" id="UP001218188">
    <property type="component" value="Unassembled WGS sequence"/>
</dbReference>
<dbReference type="AlphaFoldDB" id="A0AAD6WTS7"/>
<comment type="caution">
    <text evidence="2">The sequence shown here is derived from an EMBL/GenBank/DDBJ whole genome shotgun (WGS) entry which is preliminary data.</text>
</comment>
<dbReference type="InterPro" id="IPR001810">
    <property type="entry name" value="F-box_dom"/>
</dbReference>
<evidence type="ECO:0000259" key="1">
    <source>
        <dbReference type="Pfam" id="PF12937"/>
    </source>
</evidence>
<accession>A0AAD6WTS7</accession>
<protein>
    <recommendedName>
        <fullName evidence="1">F-box domain-containing protein</fullName>
    </recommendedName>
</protein>
<dbReference type="Gene3D" id="3.80.10.10">
    <property type="entry name" value="Ribonuclease Inhibitor"/>
    <property type="match status" value="1"/>
</dbReference>
<dbReference type="InterPro" id="IPR032675">
    <property type="entry name" value="LRR_dom_sf"/>
</dbReference>
<keyword evidence="3" id="KW-1185">Reference proteome</keyword>
<reference evidence="2" key="1">
    <citation type="submission" date="2023-03" db="EMBL/GenBank/DDBJ databases">
        <title>Massive genome expansion in bonnet fungi (Mycena s.s.) driven by repeated elements and novel gene families across ecological guilds.</title>
        <authorList>
            <consortium name="Lawrence Berkeley National Laboratory"/>
            <person name="Harder C.B."/>
            <person name="Miyauchi S."/>
            <person name="Viragh M."/>
            <person name="Kuo A."/>
            <person name="Thoen E."/>
            <person name="Andreopoulos B."/>
            <person name="Lu D."/>
            <person name="Skrede I."/>
            <person name="Drula E."/>
            <person name="Henrissat B."/>
            <person name="Morin E."/>
            <person name="Kohler A."/>
            <person name="Barry K."/>
            <person name="LaButti K."/>
            <person name="Morin E."/>
            <person name="Salamov A."/>
            <person name="Lipzen A."/>
            <person name="Mereny Z."/>
            <person name="Hegedus B."/>
            <person name="Baldrian P."/>
            <person name="Stursova M."/>
            <person name="Weitz H."/>
            <person name="Taylor A."/>
            <person name="Grigoriev I.V."/>
            <person name="Nagy L.G."/>
            <person name="Martin F."/>
            <person name="Kauserud H."/>
        </authorList>
    </citation>
    <scope>NUCLEOTIDE SEQUENCE</scope>
    <source>
        <strain evidence="2">CBHHK200</strain>
    </source>
</reference>
<dbReference type="Pfam" id="PF12937">
    <property type="entry name" value="F-box-like"/>
    <property type="match status" value="1"/>
</dbReference>
<dbReference type="EMBL" id="JARJCM010000132">
    <property type="protein sequence ID" value="KAJ7026858.1"/>
    <property type="molecule type" value="Genomic_DNA"/>
</dbReference>
<evidence type="ECO:0000313" key="3">
    <source>
        <dbReference type="Proteomes" id="UP001218188"/>
    </source>
</evidence>
<name>A0AAD6WTS7_9AGAR</name>
<proteinExistence type="predicted"/>
<gene>
    <name evidence="2" type="ORF">C8F04DRAFT_1123940</name>
</gene>
<evidence type="ECO:0000313" key="2">
    <source>
        <dbReference type="EMBL" id="KAJ7026858.1"/>
    </source>
</evidence>
<organism evidence="2 3">
    <name type="scientific">Mycena alexandri</name>
    <dbReference type="NCBI Taxonomy" id="1745969"/>
    <lineage>
        <taxon>Eukaryota</taxon>
        <taxon>Fungi</taxon>
        <taxon>Dikarya</taxon>
        <taxon>Basidiomycota</taxon>
        <taxon>Agaricomycotina</taxon>
        <taxon>Agaricomycetes</taxon>
        <taxon>Agaricomycetidae</taxon>
        <taxon>Agaricales</taxon>
        <taxon>Marasmiineae</taxon>
        <taxon>Mycenaceae</taxon>
        <taxon>Mycena</taxon>
    </lineage>
</organism>
<sequence>MNPDATPSFCESCRGARTFQPSHLLPNPVQLTQIRAILRSNAPISDPAYIQRLISEAPPELVRYDNEISRVTAVLDGLVSDRSILATHLDECKSVSSPVRRLPSELLVEIFDMCAPPNASKTLASDTVADEEDRLNARYLLRLSQVCAFWRGLAMETPRLWSEVVIDMTLWCDAKTPARFTSSLRSHLSRGGNSPLRLFADLSTPQQAVVDLLVEHSRRWRNVSLWFDFQFRNLAGAKGNLPSLKALHIENTGDQSDLGEVIDIFEVAPRLTRVTLCGPLPSLPIIPWQQLRFFEYITPPPRAGQEHTDLFGALSLMSRLSLDTDFSLDFEISGDSPVDLHPIVSNVSSLSLTFFSVTSQSHVLGEVFKALTLPRLKRLEIPRRWSDPPPLWGQTHFLMFASRSSLQMNLTELEVHIVITDEELLKCLSVLPNLTRLGISDCGGPHQHILITDNLLRHLTWKPDSNCLIPHLHIVFFTSLFHFADDVFWDFLASRLVPGRKLAQRSEAFQVTVWWLAGRVREFSSDVLTRITGFMERGELGFKTNKDPDEPAEY</sequence>
<dbReference type="Gene3D" id="1.20.1280.50">
    <property type="match status" value="1"/>
</dbReference>